<proteinExistence type="inferred from homology"/>
<evidence type="ECO:0000256" key="1">
    <source>
        <dbReference type="ARBA" id="ARBA00010838"/>
    </source>
</evidence>
<dbReference type="GO" id="GO:0005975">
    <property type="term" value="P:carbohydrate metabolic process"/>
    <property type="evidence" value="ECO:0007669"/>
    <property type="project" value="InterPro"/>
</dbReference>
<dbReference type="STRING" id="686832.A0A0C3C0G2"/>
<evidence type="ECO:0000313" key="6">
    <source>
        <dbReference type="Proteomes" id="UP000053424"/>
    </source>
</evidence>
<dbReference type="AlphaFoldDB" id="A0A0C3C0G2"/>
<keyword evidence="2 5" id="KW-0378">Hydrolase</keyword>
<protein>
    <submittedName>
        <fullName evidence="5">Glycoside hydrolase family 1 protein</fullName>
    </submittedName>
</protein>
<dbReference type="GO" id="GO:0008422">
    <property type="term" value="F:beta-glucosidase activity"/>
    <property type="evidence" value="ECO:0007669"/>
    <property type="project" value="TreeGrafter"/>
</dbReference>
<dbReference type="OrthoDB" id="65569at2759"/>
<reference evidence="5 6" key="1">
    <citation type="submission" date="2014-04" db="EMBL/GenBank/DDBJ databases">
        <authorList>
            <consortium name="DOE Joint Genome Institute"/>
            <person name="Kuo A."/>
            <person name="Gay G."/>
            <person name="Dore J."/>
            <person name="Kohler A."/>
            <person name="Nagy L.G."/>
            <person name="Floudas D."/>
            <person name="Copeland A."/>
            <person name="Barry K.W."/>
            <person name="Cichocki N."/>
            <person name="Veneault-Fourrey C."/>
            <person name="LaButti K."/>
            <person name="Lindquist E.A."/>
            <person name="Lipzen A."/>
            <person name="Lundell T."/>
            <person name="Morin E."/>
            <person name="Murat C."/>
            <person name="Sun H."/>
            <person name="Tunlid A."/>
            <person name="Henrissat B."/>
            <person name="Grigoriev I.V."/>
            <person name="Hibbett D.S."/>
            <person name="Martin F."/>
            <person name="Nordberg H.P."/>
            <person name="Cantor M.N."/>
            <person name="Hua S.X."/>
        </authorList>
    </citation>
    <scope>NUCLEOTIDE SEQUENCE [LARGE SCALE GENOMIC DNA]</scope>
    <source>
        <strain evidence="6">h7</strain>
    </source>
</reference>
<dbReference type="PANTHER" id="PTHR10353">
    <property type="entry name" value="GLYCOSYL HYDROLASE"/>
    <property type="match status" value="1"/>
</dbReference>
<comment type="similarity">
    <text evidence="1 4">Belongs to the glycosyl hydrolase 1 family.</text>
</comment>
<dbReference type="Proteomes" id="UP000053424">
    <property type="component" value="Unassembled WGS sequence"/>
</dbReference>
<dbReference type="Pfam" id="PF00232">
    <property type="entry name" value="Glyco_hydro_1"/>
    <property type="match status" value="1"/>
</dbReference>
<evidence type="ECO:0000313" key="5">
    <source>
        <dbReference type="EMBL" id="KIM42370.1"/>
    </source>
</evidence>
<keyword evidence="6" id="KW-1185">Reference proteome</keyword>
<dbReference type="InterPro" id="IPR017853">
    <property type="entry name" value="GH"/>
</dbReference>
<gene>
    <name evidence="5" type="ORF">M413DRAFT_132831</name>
</gene>
<accession>A0A0C3C0G2</accession>
<dbReference type="Gene3D" id="3.20.20.80">
    <property type="entry name" value="Glycosidases"/>
    <property type="match status" value="1"/>
</dbReference>
<evidence type="ECO:0000256" key="4">
    <source>
        <dbReference type="RuleBase" id="RU003690"/>
    </source>
</evidence>
<evidence type="ECO:0000256" key="3">
    <source>
        <dbReference type="ARBA" id="ARBA00023295"/>
    </source>
</evidence>
<dbReference type="SUPFAM" id="SSF51445">
    <property type="entry name" value="(Trans)glycosidases"/>
    <property type="match status" value="1"/>
</dbReference>
<dbReference type="EMBL" id="KN831778">
    <property type="protein sequence ID" value="KIM42370.1"/>
    <property type="molecule type" value="Genomic_DNA"/>
</dbReference>
<name>A0A0C3C0G2_HEBCY</name>
<organism evidence="5 6">
    <name type="scientific">Hebeloma cylindrosporum</name>
    <dbReference type="NCBI Taxonomy" id="76867"/>
    <lineage>
        <taxon>Eukaryota</taxon>
        <taxon>Fungi</taxon>
        <taxon>Dikarya</taxon>
        <taxon>Basidiomycota</taxon>
        <taxon>Agaricomycotina</taxon>
        <taxon>Agaricomycetes</taxon>
        <taxon>Agaricomycetidae</taxon>
        <taxon>Agaricales</taxon>
        <taxon>Agaricineae</taxon>
        <taxon>Hymenogastraceae</taxon>
        <taxon>Hebeloma</taxon>
    </lineage>
</organism>
<keyword evidence="3" id="KW-0326">Glycosidase</keyword>
<dbReference type="HOGENOM" id="CLU_2333835_0_0_1"/>
<sequence>MTSSTMRRSGFTSAPHPSTELLSYLKVCFEAFGDLVKHWSPFNEPWAISAIGYGYGGYAPGRSSNRKMSPEGNISTEHWIVGHWNLILAHAYAMKLFR</sequence>
<dbReference type="PANTHER" id="PTHR10353:SF36">
    <property type="entry name" value="LP05116P"/>
    <property type="match status" value="1"/>
</dbReference>
<dbReference type="InterPro" id="IPR001360">
    <property type="entry name" value="Glyco_hydro_1"/>
</dbReference>
<evidence type="ECO:0000256" key="2">
    <source>
        <dbReference type="ARBA" id="ARBA00022801"/>
    </source>
</evidence>
<reference evidence="6" key="2">
    <citation type="submission" date="2015-01" db="EMBL/GenBank/DDBJ databases">
        <title>Evolutionary Origins and Diversification of the Mycorrhizal Mutualists.</title>
        <authorList>
            <consortium name="DOE Joint Genome Institute"/>
            <consortium name="Mycorrhizal Genomics Consortium"/>
            <person name="Kohler A."/>
            <person name="Kuo A."/>
            <person name="Nagy L.G."/>
            <person name="Floudas D."/>
            <person name="Copeland A."/>
            <person name="Barry K.W."/>
            <person name="Cichocki N."/>
            <person name="Veneault-Fourrey C."/>
            <person name="LaButti K."/>
            <person name="Lindquist E.A."/>
            <person name="Lipzen A."/>
            <person name="Lundell T."/>
            <person name="Morin E."/>
            <person name="Murat C."/>
            <person name="Riley R."/>
            <person name="Ohm R."/>
            <person name="Sun H."/>
            <person name="Tunlid A."/>
            <person name="Henrissat B."/>
            <person name="Grigoriev I.V."/>
            <person name="Hibbett D.S."/>
            <person name="Martin F."/>
        </authorList>
    </citation>
    <scope>NUCLEOTIDE SEQUENCE [LARGE SCALE GENOMIC DNA]</scope>
    <source>
        <strain evidence="6">h7</strain>
    </source>
</reference>